<comment type="caution">
    <text evidence="2">The sequence shown here is derived from an EMBL/GenBank/DDBJ whole genome shotgun (WGS) entry which is preliminary data.</text>
</comment>
<sequence length="77" mass="7744">MLDRSCLVPPGRDRGSLAAPPARLPVAFVATAAALMVVLAVGVIVSATLGAPVAVTLVLAAAALAVRPVAVLVHRRR</sequence>
<name>A0ABN2NHW4_9PSEU</name>
<feature type="transmembrane region" description="Helical" evidence="1">
    <location>
        <begin position="24"/>
        <end position="47"/>
    </location>
</feature>
<organism evidence="2 3">
    <name type="scientific">Pseudonocardia ailaonensis</name>
    <dbReference type="NCBI Taxonomy" id="367279"/>
    <lineage>
        <taxon>Bacteria</taxon>
        <taxon>Bacillati</taxon>
        <taxon>Actinomycetota</taxon>
        <taxon>Actinomycetes</taxon>
        <taxon>Pseudonocardiales</taxon>
        <taxon>Pseudonocardiaceae</taxon>
        <taxon>Pseudonocardia</taxon>
    </lineage>
</organism>
<keyword evidence="3" id="KW-1185">Reference proteome</keyword>
<reference evidence="2 3" key="1">
    <citation type="journal article" date="2019" name="Int. J. Syst. Evol. Microbiol.">
        <title>The Global Catalogue of Microorganisms (GCM) 10K type strain sequencing project: providing services to taxonomists for standard genome sequencing and annotation.</title>
        <authorList>
            <consortium name="The Broad Institute Genomics Platform"/>
            <consortium name="The Broad Institute Genome Sequencing Center for Infectious Disease"/>
            <person name="Wu L."/>
            <person name="Ma J."/>
        </authorList>
    </citation>
    <scope>NUCLEOTIDE SEQUENCE [LARGE SCALE GENOMIC DNA]</scope>
    <source>
        <strain evidence="2 3">JCM 16009</strain>
    </source>
</reference>
<accession>A0ABN2NHW4</accession>
<feature type="transmembrane region" description="Helical" evidence="1">
    <location>
        <begin position="53"/>
        <end position="73"/>
    </location>
</feature>
<proteinExistence type="predicted"/>
<keyword evidence="1" id="KW-0472">Membrane</keyword>
<evidence type="ECO:0000256" key="1">
    <source>
        <dbReference type="SAM" id="Phobius"/>
    </source>
</evidence>
<evidence type="ECO:0000313" key="2">
    <source>
        <dbReference type="EMBL" id="GAA1865094.1"/>
    </source>
</evidence>
<dbReference type="EMBL" id="BAAAQK010000019">
    <property type="protein sequence ID" value="GAA1865094.1"/>
    <property type="molecule type" value="Genomic_DNA"/>
</dbReference>
<protein>
    <submittedName>
        <fullName evidence="2">Uncharacterized protein</fullName>
    </submittedName>
</protein>
<evidence type="ECO:0000313" key="3">
    <source>
        <dbReference type="Proteomes" id="UP001500449"/>
    </source>
</evidence>
<dbReference type="Proteomes" id="UP001500449">
    <property type="component" value="Unassembled WGS sequence"/>
</dbReference>
<keyword evidence="1" id="KW-1133">Transmembrane helix</keyword>
<gene>
    <name evidence="2" type="ORF">GCM10009836_51730</name>
</gene>
<keyword evidence="1" id="KW-0812">Transmembrane</keyword>